<dbReference type="NCBIfam" id="TIGR03696">
    <property type="entry name" value="Rhs_assc_core"/>
    <property type="match status" value="1"/>
</dbReference>
<evidence type="ECO:0008006" key="3">
    <source>
        <dbReference type="Google" id="ProtNLM"/>
    </source>
</evidence>
<name>A0AAU0EYJ9_9FLAO</name>
<dbReference type="RefSeq" id="WP_327984598.1">
    <property type="nucleotide sequence ID" value="NZ_CP136426.1"/>
</dbReference>
<dbReference type="PANTHER" id="PTHR32305:SF15">
    <property type="entry name" value="PROTEIN RHSA-RELATED"/>
    <property type="match status" value="1"/>
</dbReference>
<organism evidence="1 2">
    <name type="scientific">Bergeyella porcorum</name>
    <dbReference type="NCBI Taxonomy" id="1735111"/>
    <lineage>
        <taxon>Bacteria</taxon>
        <taxon>Pseudomonadati</taxon>
        <taxon>Bacteroidota</taxon>
        <taxon>Flavobacteriia</taxon>
        <taxon>Flavobacteriales</taxon>
        <taxon>Weeksellaceae</taxon>
        <taxon>Bergeyella</taxon>
    </lineage>
</organism>
<dbReference type="EMBL" id="CP136426">
    <property type="protein sequence ID" value="WOC50899.1"/>
    <property type="molecule type" value="Genomic_DNA"/>
</dbReference>
<accession>A0AAU0EYJ9</accession>
<dbReference type="Gene3D" id="2.180.10.10">
    <property type="entry name" value="RHS repeat-associated core"/>
    <property type="match status" value="1"/>
</dbReference>
<dbReference type="Proteomes" id="UP001432059">
    <property type="component" value="Chromosome"/>
</dbReference>
<proteinExistence type="predicted"/>
<gene>
    <name evidence="1" type="ORF">BPO_0252</name>
</gene>
<evidence type="ECO:0000313" key="2">
    <source>
        <dbReference type="Proteomes" id="UP001432059"/>
    </source>
</evidence>
<reference evidence="1" key="1">
    <citation type="submission" date="2023-10" db="EMBL/GenBank/DDBJ databases">
        <title>Characterization and whole genome sequencing of a novel strain of Bergeyella porcorum QD2021 isolated from pig.</title>
        <authorList>
            <person name="Liu G."/>
            <person name="Chen C."/>
            <person name="Han X."/>
        </authorList>
    </citation>
    <scope>NUCLEOTIDE SEQUENCE</scope>
    <source>
        <strain evidence="1">QD2021</strain>
    </source>
</reference>
<protein>
    <recommendedName>
        <fullName evidence="3">RHS repeat-associated core domain-containing protein</fullName>
    </recommendedName>
</protein>
<dbReference type="PANTHER" id="PTHR32305">
    <property type="match status" value="1"/>
</dbReference>
<dbReference type="InterPro" id="IPR050708">
    <property type="entry name" value="T6SS_VgrG/RHS"/>
</dbReference>
<sequence length="331" mass="36210">MGSSSYITDKEGNIVQHTEYIAFGEVLVDEHSVSKTMPYLFNAKELDFETGLYYYGARYYDAKVSLWLNTDPLSGYNPILETEHYIDGQHNGGIFNPMNMATYSYTYQNPILYVDPNGKQGIPGMLLGAVTEYGSIIGEKMLFENMSFSQANAIAFNMGENGEGWGNIKSIGVAAGFGAISGTAKFAKWAGSSTGRKILVKILETGIGALEDMIKQYVKDDDVDLTQTLISSLTDLGMEKMLKGTSLEKHLSKQEGIIEKAQKEISNIKSSNVGTKGGQAKKIRTQNAIINNAQKEIKTYSGANKVFNKTTTTGASTYTTGVYNANKEKNN</sequence>
<keyword evidence="2" id="KW-1185">Reference proteome</keyword>
<dbReference type="InterPro" id="IPR022385">
    <property type="entry name" value="Rhs_assc_core"/>
</dbReference>
<dbReference type="AlphaFoldDB" id="A0AAU0EYJ9"/>
<dbReference type="KEGG" id="bpor:BPO_0252"/>
<evidence type="ECO:0000313" key="1">
    <source>
        <dbReference type="EMBL" id="WOC50899.1"/>
    </source>
</evidence>